<dbReference type="NCBIfam" id="NF009589">
    <property type="entry name" value="PRK13030.1"/>
    <property type="match status" value="1"/>
</dbReference>
<sequence length="1165" mass="129066">MSAPQKTPEQTYVQQDGPVFMSGNQAYLRLTFEQHRRDREAGLNTAGFISGYRGSPFGHFDQDAKRVGKALAARNIKFNPGVNEAMAATAVWGSQQIDFFNSSKFDGVFGLWYGKGPGVDHAADALHHGNLWGTHKNGGVVMAVGDDPMSRSSSIQQQSEHVLSGLCIPVFHASSVQDIYDYGLIGYQLSRYAGVWVAVKSVSDIAESWYMVDVDPARTRTVLPDDFDIPDCGVHIRWPDKSVDQDYRMTAARIPAVKAFVRTNRLNKVTHDASKRRLGIVSAGKSYLDTLEALEDLGIDQQQRDALGLAVFKVACIWPLEESLLREFAATVDELIVLEESRPFLETQVKDVLYDMPVELRPRVLGKRDHDGKEQLPSNGELTPSMIARVLVNWFGKDNATESMQQWMQVLDNTDTEIAVPRENVDRTPYFCSGCPHNSSTKVPEGANQLIGIGCHYLVHLMERDGVSYTQMGGEGATWAGAAPFVDQQHAFVNLGDGTYYHSGSVAIRQAIASNINITYKILFNDAVAMTGGQSFDGPLSVEAITHEMKAEGATRVVVVSADPGKFDKHRFAAGTDLYHRDDLIKVQKELEATPGVTVLIYEQTCATELRRRRKSGQAEDPAKRAYINYRLCEGCGDCGEASNCLSVQPVETELGRKRIIDQSACNKDFSCVNGFCPSFVTIEGGDLAKGKGIEIAEDMFTDLPQPAVASSEGVFGALVCGIGGTGVVTISSLMGEAAQSEGKASQVLDLTGMAQKFGAVYCHLKIGDSVDDLNATRLSRGKANLLIGADIVTSASNEGLSRLRRDVTQAVVNEHETVTGAFTRDGDFHIPVKAMREAIERFTGKGNAHFFDSTDVALRLTGDTIGANIMLLGYACQMGWLPVKLESLESAIAKNGVAVPYNLRAFKLGRLMAHNPQQIEKLMEQGFPTPEWRILSDNVDQMIERRERDLIAYQDKKYAASFRELVERVRRAETAIQQDSIALTEAVTRSLYKLMAYKDEYEVARLYTDGAWLANIKRQFQGDFKLKFHMAPPLLSKRDPETGHLKKREFGPWMYGALKLLSRLKGLRGTKLDLFGYSEERKQERALIIEYRKRIEKLIVNLSTDNLQTAIAIAAVPQQIKGFGHVKERNLAQAKERWAMLEERFDNPARHIQAVQIMEPELVD</sequence>
<gene>
    <name evidence="4" type="ORF">SAMN04487964_10494</name>
</gene>
<organism evidence="4 5">
    <name type="scientific">Marinobacterium sediminicola</name>
    <dbReference type="NCBI Taxonomy" id="518898"/>
    <lineage>
        <taxon>Bacteria</taxon>
        <taxon>Pseudomonadati</taxon>
        <taxon>Pseudomonadota</taxon>
        <taxon>Gammaproteobacteria</taxon>
        <taxon>Oceanospirillales</taxon>
        <taxon>Oceanospirillaceae</taxon>
        <taxon>Marinobacterium</taxon>
    </lineage>
</organism>
<dbReference type="SUPFAM" id="SSF52922">
    <property type="entry name" value="TK C-terminal domain-like"/>
    <property type="match status" value="1"/>
</dbReference>
<dbReference type="NCBIfam" id="NF009588">
    <property type="entry name" value="PRK13029.1"/>
    <property type="match status" value="1"/>
</dbReference>
<name>A0ABY1RZ06_9GAMM</name>
<dbReference type="SUPFAM" id="SSF52518">
    <property type="entry name" value="Thiamin diphosphate-binding fold (THDP-binding)"/>
    <property type="match status" value="2"/>
</dbReference>
<dbReference type="InterPro" id="IPR051457">
    <property type="entry name" value="2-oxoacid:Fd_oxidoreductase"/>
</dbReference>
<reference evidence="4 5" key="1">
    <citation type="submission" date="2017-05" db="EMBL/GenBank/DDBJ databases">
        <authorList>
            <person name="Varghese N."/>
            <person name="Submissions S."/>
        </authorList>
    </citation>
    <scope>NUCLEOTIDE SEQUENCE [LARGE SCALE GENOMIC DNA]</scope>
    <source>
        <strain evidence="4 5">CGMCC 1.7287</strain>
    </source>
</reference>
<evidence type="ECO:0000259" key="2">
    <source>
        <dbReference type="Pfam" id="PF01558"/>
    </source>
</evidence>
<feature type="domain" description="Pyruvate/ketoisovalerate oxidoreductase catalytic" evidence="2">
    <location>
        <begin position="724"/>
        <end position="911"/>
    </location>
</feature>
<keyword evidence="5" id="KW-1185">Reference proteome</keyword>
<dbReference type="PANTHER" id="PTHR48084:SF3">
    <property type="entry name" value="SUBUNIT OF PYRUVATE:FLAVODOXIN OXIDOREDUCTASE"/>
    <property type="match status" value="1"/>
</dbReference>
<keyword evidence="1" id="KW-0560">Oxidoreductase</keyword>
<dbReference type="PANTHER" id="PTHR48084">
    <property type="entry name" value="2-OXOGLUTARATE OXIDOREDUCTASE SUBUNIT KORB-RELATED"/>
    <property type="match status" value="1"/>
</dbReference>
<dbReference type="EMBL" id="FXWV01000004">
    <property type="protein sequence ID" value="SMR73432.1"/>
    <property type="molecule type" value="Genomic_DNA"/>
</dbReference>
<dbReference type="Gene3D" id="3.40.920.10">
    <property type="entry name" value="Pyruvate-ferredoxin oxidoreductase, PFOR, domain III"/>
    <property type="match status" value="1"/>
</dbReference>
<comment type="caution">
    <text evidence="4">The sequence shown here is derived from an EMBL/GenBank/DDBJ whole genome shotgun (WGS) entry which is preliminary data.</text>
</comment>
<dbReference type="SUPFAM" id="SSF53323">
    <property type="entry name" value="Pyruvate-ferredoxin oxidoreductase, PFOR, domain III"/>
    <property type="match status" value="1"/>
</dbReference>
<feature type="domain" description="DUF6537" evidence="3">
    <location>
        <begin position="940"/>
        <end position="1140"/>
    </location>
</feature>
<dbReference type="InterPro" id="IPR019752">
    <property type="entry name" value="Pyrv/ketoisovalerate_OxRed_cat"/>
</dbReference>
<dbReference type="InterPro" id="IPR046667">
    <property type="entry name" value="DUF6537"/>
</dbReference>
<dbReference type="Pfam" id="PF01558">
    <property type="entry name" value="POR"/>
    <property type="match status" value="1"/>
</dbReference>
<dbReference type="Gene3D" id="3.40.50.970">
    <property type="match status" value="2"/>
</dbReference>
<dbReference type="Proteomes" id="UP001159257">
    <property type="component" value="Unassembled WGS sequence"/>
</dbReference>
<dbReference type="InterPro" id="IPR002869">
    <property type="entry name" value="Pyrv_flavodox_OxRed_cen"/>
</dbReference>
<dbReference type="CDD" id="cd07034">
    <property type="entry name" value="TPP_PYR_PFOR_IOR-alpha_like"/>
    <property type="match status" value="1"/>
</dbReference>
<proteinExistence type="predicted"/>
<accession>A0ABY1RZ06</accession>
<evidence type="ECO:0000256" key="1">
    <source>
        <dbReference type="ARBA" id="ARBA00023002"/>
    </source>
</evidence>
<dbReference type="InterPro" id="IPR009014">
    <property type="entry name" value="Transketo_C/PFOR_II"/>
</dbReference>
<evidence type="ECO:0000259" key="3">
    <source>
        <dbReference type="Pfam" id="PF20169"/>
    </source>
</evidence>
<dbReference type="InterPro" id="IPR002880">
    <property type="entry name" value="Pyrv_Fd/Flavodoxin_OxRdtase_N"/>
</dbReference>
<evidence type="ECO:0000313" key="5">
    <source>
        <dbReference type="Proteomes" id="UP001159257"/>
    </source>
</evidence>
<protein>
    <submittedName>
        <fullName evidence="4">Indolepyruvate ferredoxin oxidoreductase</fullName>
    </submittedName>
</protein>
<dbReference type="RefSeq" id="WP_239039664.1">
    <property type="nucleotide sequence ID" value="NZ_BAAAEY010000001.1"/>
</dbReference>
<dbReference type="InterPro" id="IPR029061">
    <property type="entry name" value="THDP-binding"/>
</dbReference>
<dbReference type="Pfam" id="PF20169">
    <property type="entry name" value="DUF6537"/>
    <property type="match status" value="1"/>
</dbReference>
<evidence type="ECO:0000313" key="4">
    <source>
        <dbReference type="EMBL" id="SMR73432.1"/>
    </source>
</evidence>